<protein>
    <submittedName>
        <fullName evidence="4">Response regulator</fullName>
    </submittedName>
</protein>
<dbReference type="SMART" id="SM00448">
    <property type="entry name" value="REC"/>
    <property type="match status" value="1"/>
</dbReference>
<organism evidence="4 5">
    <name type="scientific">Flavobacterium xylosi</name>
    <dbReference type="NCBI Taxonomy" id="3230415"/>
    <lineage>
        <taxon>Bacteria</taxon>
        <taxon>Pseudomonadati</taxon>
        <taxon>Bacteroidota</taxon>
        <taxon>Flavobacteriia</taxon>
        <taxon>Flavobacteriales</taxon>
        <taxon>Flavobacteriaceae</taxon>
        <taxon>Flavobacterium</taxon>
    </lineage>
</organism>
<comment type="caution">
    <text evidence="4">The sequence shown here is derived from an EMBL/GenBank/DDBJ whole genome shotgun (WGS) entry which is preliminary data.</text>
</comment>
<dbReference type="InterPro" id="IPR011006">
    <property type="entry name" value="CheY-like_superfamily"/>
</dbReference>
<dbReference type="Gene3D" id="3.40.50.2300">
    <property type="match status" value="1"/>
</dbReference>
<keyword evidence="1 2" id="KW-0597">Phosphoprotein</keyword>
<dbReference type="PROSITE" id="PS50110">
    <property type="entry name" value="RESPONSE_REGULATORY"/>
    <property type="match status" value="1"/>
</dbReference>
<feature type="modified residue" description="4-aspartylphosphate" evidence="2">
    <location>
        <position position="61"/>
    </location>
</feature>
<feature type="domain" description="Response regulatory" evidence="3">
    <location>
        <begin position="5"/>
        <end position="128"/>
    </location>
</feature>
<sequence length="141" mass="15831">MVGSNILFVDNCKTFIENAVNAFSQIGVQYTLCFAESDTEAWSLLQGDHQLSPLPQIMLIDINAEGINGIDLINKIRNNFELKSILIFVISNINNNENKLAALNLNIAGYMSKPFGNEEIISFFSTLNDYWNSIEFSSENK</sequence>
<dbReference type="RefSeq" id="WP_379853265.1">
    <property type="nucleotide sequence ID" value="NZ_JBHZPZ010000001.1"/>
</dbReference>
<proteinExistence type="predicted"/>
<dbReference type="EMBL" id="JBHZPZ010000001">
    <property type="protein sequence ID" value="MFE3866611.1"/>
    <property type="molecule type" value="Genomic_DNA"/>
</dbReference>
<dbReference type="Pfam" id="PF00072">
    <property type="entry name" value="Response_reg"/>
    <property type="match status" value="1"/>
</dbReference>
<dbReference type="PANTHER" id="PTHR44591:SF3">
    <property type="entry name" value="RESPONSE REGULATORY DOMAIN-CONTAINING PROTEIN"/>
    <property type="match status" value="1"/>
</dbReference>
<evidence type="ECO:0000313" key="4">
    <source>
        <dbReference type="EMBL" id="MFE3866611.1"/>
    </source>
</evidence>
<name>A0ABW6HRJ3_9FLAO</name>
<keyword evidence="5" id="KW-1185">Reference proteome</keyword>
<dbReference type="InterPro" id="IPR050595">
    <property type="entry name" value="Bact_response_regulator"/>
</dbReference>
<gene>
    <name evidence="4" type="ORF">ACFX5E_00820</name>
</gene>
<evidence type="ECO:0000256" key="2">
    <source>
        <dbReference type="PROSITE-ProRule" id="PRU00169"/>
    </source>
</evidence>
<evidence type="ECO:0000259" key="3">
    <source>
        <dbReference type="PROSITE" id="PS50110"/>
    </source>
</evidence>
<dbReference type="PANTHER" id="PTHR44591">
    <property type="entry name" value="STRESS RESPONSE REGULATOR PROTEIN 1"/>
    <property type="match status" value="1"/>
</dbReference>
<dbReference type="InterPro" id="IPR001789">
    <property type="entry name" value="Sig_transdc_resp-reg_receiver"/>
</dbReference>
<dbReference type="Proteomes" id="UP001600109">
    <property type="component" value="Unassembled WGS sequence"/>
</dbReference>
<accession>A0ABW6HRJ3</accession>
<evidence type="ECO:0000313" key="5">
    <source>
        <dbReference type="Proteomes" id="UP001600109"/>
    </source>
</evidence>
<evidence type="ECO:0000256" key="1">
    <source>
        <dbReference type="ARBA" id="ARBA00022553"/>
    </source>
</evidence>
<dbReference type="SUPFAM" id="SSF52172">
    <property type="entry name" value="CheY-like"/>
    <property type="match status" value="1"/>
</dbReference>
<reference evidence="4 5" key="1">
    <citation type="submission" date="2024-06" db="EMBL/GenBank/DDBJ databases">
        <title>Flavobacterium spp. isolated from glacier.</title>
        <authorList>
            <person name="Han D."/>
        </authorList>
    </citation>
    <scope>NUCLEOTIDE SEQUENCE [LARGE SCALE GENOMIC DNA]</scope>
    <source>
        <strain evidence="4 5">LS2P90</strain>
    </source>
</reference>